<dbReference type="OrthoDB" id="1376385at2"/>
<name>A0A4R5F5N8_9FLAO</name>
<proteinExistence type="predicted"/>
<keyword evidence="2" id="KW-1185">Reference proteome</keyword>
<dbReference type="EMBL" id="SMLG01000009">
    <property type="protein sequence ID" value="TDE42876.1"/>
    <property type="molecule type" value="Genomic_DNA"/>
</dbReference>
<accession>A0A4R5F5N8</accession>
<dbReference type="RefSeq" id="WP_131916702.1">
    <property type="nucleotide sequence ID" value="NZ_SMLG01000009.1"/>
</dbReference>
<gene>
    <name evidence="1" type="ORF">E0I26_11910</name>
</gene>
<dbReference type="Proteomes" id="UP000294814">
    <property type="component" value="Unassembled WGS sequence"/>
</dbReference>
<sequence>MNYFSKHNDTKKSNNIFMLLVIILLSNVAVFGQSTENNVAANATEVISVAKQENISTSTSSSSSMNFVLWFMGSKQDPNSAISTQGTNTKKQVITSGAAPNRLLIKTFLKKAVNLESMVA</sequence>
<comment type="caution">
    <text evidence="1">The sequence shown here is derived from an EMBL/GenBank/DDBJ whole genome shotgun (WGS) entry which is preliminary data.</text>
</comment>
<reference evidence="1 2" key="1">
    <citation type="submission" date="2019-03" db="EMBL/GenBank/DDBJ databases">
        <title>Novel species of Flavobacterium.</title>
        <authorList>
            <person name="Liu Q."/>
            <person name="Xin Y.-H."/>
        </authorList>
    </citation>
    <scope>NUCLEOTIDE SEQUENCE [LARGE SCALE GENOMIC DNA]</scope>
    <source>
        <strain evidence="1 2">LB3P52</strain>
    </source>
</reference>
<evidence type="ECO:0000313" key="1">
    <source>
        <dbReference type="EMBL" id="TDE42876.1"/>
    </source>
</evidence>
<dbReference type="AlphaFoldDB" id="A0A4R5F5N8"/>
<evidence type="ECO:0000313" key="2">
    <source>
        <dbReference type="Proteomes" id="UP000294814"/>
    </source>
</evidence>
<organism evidence="1 2">
    <name type="scientific">Flavobacterium rhamnosiphilum</name>
    <dbReference type="NCBI Taxonomy" id="2541724"/>
    <lineage>
        <taxon>Bacteria</taxon>
        <taxon>Pseudomonadati</taxon>
        <taxon>Bacteroidota</taxon>
        <taxon>Flavobacteriia</taxon>
        <taxon>Flavobacteriales</taxon>
        <taxon>Flavobacteriaceae</taxon>
        <taxon>Flavobacterium</taxon>
    </lineage>
</organism>
<protein>
    <submittedName>
        <fullName evidence="1">Uncharacterized protein</fullName>
    </submittedName>
</protein>